<accession>A0AAW2DMX5</accession>
<gene>
    <name evidence="1" type="ORF">SO802_006572</name>
</gene>
<dbReference type="EMBL" id="JAZDWU010000002">
    <property type="protein sequence ID" value="KAL0011464.1"/>
    <property type="molecule type" value="Genomic_DNA"/>
</dbReference>
<dbReference type="AlphaFoldDB" id="A0AAW2DMX5"/>
<dbReference type="PANTHER" id="PTHR33116:SF78">
    <property type="entry name" value="OS12G0587133 PROTEIN"/>
    <property type="match status" value="1"/>
</dbReference>
<dbReference type="PANTHER" id="PTHR33116">
    <property type="entry name" value="REVERSE TRANSCRIPTASE ZINC-BINDING DOMAIN-CONTAINING PROTEIN-RELATED-RELATED"/>
    <property type="match status" value="1"/>
</dbReference>
<reference evidence="1 2" key="1">
    <citation type="submission" date="2024-01" db="EMBL/GenBank/DDBJ databases">
        <title>A telomere-to-telomere, gap-free genome of sweet tea (Lithocarpus litseifolius).</title>
        <authorList>
            <person name="Zhou J."/>
        </authorList>
    </citation>
    <scope>NUCLEOTIDE SEQUENCE [LARGE SCALE GENOMIC DNA]</scope>
    <source>
        <strain evidence="1">Zhou-2022a</strain>
        <tissue evidence="1">Leaf</tissue>
    </source>
</reference>
<evidence type="ECO:0000313" key="1">
    <source>
        <dbReference type="EMBL" id="KAL0011464.1"/>
    </source>
</evidence>
<sequence>MFPVVLPSNNFQYNNSKTINTCLAVLGLKINLGKSKLVYVGAVPNIEELVDVLGCKWGSLPMKYLGLPLGDKFKEKMIWNAILEKVEGRFAG</sequence>
<protein>
    <submittedName>
        <fullName evidence="1">Uncharacterized protein</fullName>
    </submittedName>
</protein>
<proteinExistence type="predicted"/>
<keyword evidence="2" id="KW-1185">Reference proteome</keyword>
<organism evidence="1 2">
    <name type="scientific">Lithocarpus litseifolius</name>
    <dbReference type="NCBI Taxonomy" id="425828"/>
    <lineage>
        <taxon>Eukaryota</taxon>
        <taxon>Viridiplantae</taxon>
        <taxon>Streptophyta</taxon>
        <taxon>Embryophyta</taxon>
        <taxon>Tracheophyta</taxon>
        <taxon>Spermatophyta</taxon>
        <taxon>Magnoliopsida</taxon>
        <taxon>eudicotyledons</taxon>
        <taxon>Gunneridae</taxon>
        <taxon>Pentapetalae</taxon>
        <taxon>rosids</taxon>
        <taxon>fabids</taxon>
        <taxon>Fagales</taxon>
        <taxon>Fagaceae</taxon>
        <taxon>Lithocarpus</taxon>
    </lineage>
</organism>
<evidence type="ECO:0000313" key="2">
    <source>
        <dbReference type="Proteomes" id="UP001459277"/>
    </source>
</evidence>
<comment type="caution">
    <text evidence="1">The sequence shown here is derived from an EMBL/GenBank/DDBJ whole genome shotgun (WGS) entry which is preliminary data.</text>
</comment>
<name>A0AAW2DMX5_9ROSI</name>
<dbReference type="Proteomes" id="UP001459277">
    <property type="component" value="Unassembled WGS sequence"/>
</dbReference>